<keyword evidence="3" id="KW-1185">Reference proteome</keyword>
<evidence type="ECO:0000313" key="3">
    <source>
        <dbReference type="Proteomes" id="UP001499978"/>
    </source>
</evidence>
<dbReference type="SUPFAM" id="SSF46689">
    <property type="entry name" value="Homeodomain-like"/>
    <property type="match status" value="1"/>
</dbReference>
<evidence type="ECO:0000256" key="1">
    <source>
        <dbReference type="SAM" id="Coils"/>
    </source>
</evidence>
<dbReference type="InterPro" id="IPR009057">
    <property type="entry name" value="Homeodomain-like_sf"/>
</dbReference>
<dbReference type="EMBL" id="BAAARY010000075">
    <property type="protein sequence ID" value="GAA2534393.1"/>
    <property type="molecule type" value="Genomic_DNA"/>
</dbReference>
<dbReference type="RefSeq" id="WP_344174799.1">
    <property type="nucleotide sequence ID" value="NZ_BAAARY010000075.1"/>
</dbReference>
<name>A0ABN3NUH1_9ACTN</name>
<proteinExistence type="predicted"/>
<accession>A0ABN3NUH1</accession>
<reference evidence="2 3" key="1">
    <citation type="journal article" date="2019" name="Int. J. Syst. Evol. Microbiol.">
        <title>The Global Catalogue of Microorganisms (GCM) 10K type strain sequencing project: providing services to taxonomists for standard genome sequencing and annotation.</title>
        <authorList>
            <consortium name="The Broad Institute Genomics Platform"/>
            <consortium name="The Broad Institute Genome Sequencing Center for Infectious Disease"/>
            <person name="Wu L."/>
            <person name="Ma J."/>
        </authorList>
    </citation>
    <scope>NUCLEOTIDE SEQUENCE [LARGE SCALE GENOMIC DNA]</scope>
    <source>
        <strain evidence="2 3">JCM 3367</strain>
    </source>
</reference>
<evidence type="ECO:0008006" key="4">
    <source>
        <dbReference type="Google" id="ProtNLM"/>
    </source>
</evidence>
<protein>
    <recommendedName>
        <fullName evidence="4">Transposase</fullName>
    </recommendedName>
</protein>
<comment type="caution">
    <text evidence="2">The sequence shown here is derived from an EMBL/GenBank/DDBJ whole genome shotgun (WGS) entry which is preliminary data.</text>
</comment>
<keyword evidence="1" id="KW-0175">Coiled coil</keyword>
<evidence type="ECO:0000313" key="2">
    <source>
        <dbReference type="EMBL" id="GAA2534393.1"/>
    </source>
</evidence>
<gene>
    <name evidence="2" type="ORF">GCM10010201_36550</name>
</gene>
<dbReference type="Proteomes" id="UP001499978">
    <property type="component" value="Unassembled WGS sequence"/>
</dbReference>
<feature type="coiled-coil region" evidence="1">
    <location>
        <begin position="75"/>
        <end position="109"/>
    </location>
</feature>
<sequence>MVLKPHESPDLDARPQRRTFTAEFKARILDEYDTAPDAAARGAILRRERLYGSHILDWRKARDAGASAGLTDRRQAAARAAKKAENAELARLRRENARLQAELAKTETALQIMGKAHALLELLSESADSAPMPNLSSPRRSRR</sequence>
<organism evidence="2 3">
    <name type="scientific">Pilimelia columellifera subsp. columellifera</name>
    <dbReference type="NCBI Taxonomy" id="706583"/>
    <lineage>
        <taxon>Bacteria</taxon>
        <taxon>Bacillati</taxon>
        <taxon>Actinomycetota</taxon>
        <taxon>Actinomycetes</taxon>
        <taxon>Micromonosporales</taxon>
        <taxon>Micromonosporaceae</taxon>
        <taxon>Pilimelia</taxon>
    </lineage>
</organism>